<evidence type="ECO:0000313" key="3">
    <source>
        <dbReference type="Proteomes" id="UP001143304"/>
    </source>
</evidence>
<accession>A0ABT3T6J1</accession>
<dbReference type="Pfam" id="PF07044">
    <property type="entry name" value="DUF1329"/>
    <property type="match status" value="1"/>
</dbReference>
<feature type="chain" id="PRO_5045131933" evidence="1">
    <location>
        <begin position="23"/>
        <end position="453"/>
    </location>
</feature>
<evidence type="ECO:0000313" key="2">
    <source>
        <dbReference type="EMBL" id="MCX2977891.1"/>
    </source>
</evidence>
<dbReference type="Gene3D" id="2.50.20.10">
    <property type="entry name" value="Lipoprotein localisation LolA/LolB/LppX"/>
    <property type="match status" value="1"/>
</dbReference>
<comment type="caution">
    <text evidence="2">The sequence shown here is derived from an EMBL/GenBank/DDBJ whole genome shotgun (WGS) entry which is preliminary data.</text>
</comment>
<dbReference type="Proteomes" id="UP001143304">
    <property type="component" value="Unassembled WGS sequence"/>
</dbReference>
<keyword evidence="3" id="KW-1185">Reference proteome</keyword>
<dbReference type="EMBL" id="SHNO01000001">
    <property type="protein sequence ID" value="MCX2977891.1"/>
    <property type="molecule type" value="Genomic_DNA"/>
</dbReference>
<protein>
    <submittedName>
        <fullName evidence="2">DUF1329 domain-containing protein</fullName>
    </submittedName>
</protein>
<gene>
    <name evidence="2" type="ORF">EYC82_11050</name>
</gene>
<proteinExistence type="predicted"/>
<dbReference type="CDD" id="cd16329">
    <property type="entry name" value="LolA_like"/>
    <property type="match status" value="1"/>
</dbReference>
<sequence>MTIRNTLAAICFSIFTATPVLAAVAPDQAAKLGKELTPAGAEMAGNADGSIPAWNPDGTPVPEGFVAGSDNYIDPYPDEKPLYTIDGSNWQDYADNLTAGSIALFEKFGADGFKMHVYPTHRGTIRPEWFYANSIKNATQATLIEGGQKIEGNLPGVPFPIPESGLEAIWNHMIRYAEDASVVSDVYYVGANGKPILATTGSSVSVFPMFKNPDEVVGEAVWGKLRINYDAPPRRAGEILLVHEPGADYTKGKGRKAWQYLVGQRRVRLAPAVSFDTPNPAVAGTSTYDDAFIYNGSPERYDWELVGKKELIVPAGNYEMIFQANIEDLLGDKFLNPDMIRWEKRRVWVVDSRLKEGSRHLYSRRTFYLDEDSWAAWSSDMYDGRDQLWRVQFAYPVNLYDRASGFGSAYGAYDLLQNIYNLSGKPVPGKYKNGVTVKEKYFTPEGMARRGIR</sequence>
<feature type="signal peptide" evidence="1">
    <location>
        <begin position="1"/>
        <end position="22"/>
    </location>
</feature>
<reference evidence="2" key="1">
    <citation type="submission" date="2019-02" db="EMBL/GenBank/DDBJ databases">
        <authorList>
            <person name="Li S.-H."/>
        </authorList>
    </citation>
    <scope>NUCLEOTIDE SEQUENCE</scope>
    <source>
        <strain evidence="2">IMCC11814</strain>
    </source>
</reference>
<keyword evidence="1" id="KW-0732">Signal</keyword>
<dbReference type="InterPro" id="IPR010752">
    <property type="entry name" value="DUF1329"/>
</dbReference>
<evidence type="ECO:0000256" key="1">
    <source>
        <dbReference type="SAM" id="SignalP"/>
    </source>
</evidence>
<organism evidence="2 3">
    <name type="scientific">Candidatus Marimicrobium litorale</name>
    <dbReference type="NCBI Taxonomy" id="2518991"/>
    <lineage>
        <taxon>Bacteria</taxon>
        <taxon>Pseudomonadati</taxon>
        <taxon>Pseudomonadota</taxon>
        <taxon>Gammaproteobacteria</taxon>
        <taxon>Cellvibrionales</taxon>
        <taxon>Halieaceae</taxon>
        <taxon>Marimicrobium</taxon>
    </lineage>
</organism>
<dbReference type="RefSeq" id="WP_279249597.1">
    <property type="nucleotide sequence ID" value="NZ_SHNO01000001.1"/>
</dbReference>
<name>A0ABT3T6J1_9GAMM</name>